<feature type="compositionally biased region" description="Basic and acidic residues" evidence="1">
    <location>
        <begin position="1577"/>
        <end position="1598"/>
    </location>
</feature>
<feature type="compositionally biased region" description="Basic and acidic residues" evidence="1">
    <location>
        <begin position="1179"/>
        <end position="1191"/>
    </location>
</feature>
<feature type="compositionally biased region" description="Basic residues" evidence="1">
    <location>
        <begin position="1559"/>
        <end position="1576"/>
    </location>
</feature>
<feature type="compositionally biased region" description="Basic and acidic residues" evidence="1">
    <location>
        <begin position="101"/>
        <end position="112"/>
    </location>
</feature>
<dbReference type="Pfam" id="PF16294">
    <property type="entry name" value="RSB_motif"/>
    <property type="match status" value="1"/>
</dbReference>
<dbReference type="GO" id="GO:0061574">
    <property type="term" value="C:ASAP complex"/>
    <property type="evidence" value="ECO:0007669"/>
    <property type="project" value="TreeGrafter"/>
</dbReference>
<feature type="compositionally biased region" description="Low complexity" evidence="1">
    <location>
        <begin position="245"/>
        <end position="254"/>
    </location>
</feature>
<dbReference type="OrthoDB" id="5348404at2759"/>
<sequence length="1735" mass="198071">MADLEDVTLDGRPLQSLRVADLKAALEERGLSKSGQKNALIKRLKGALMLENLQRTSTAHVGLQPNSQIGEEMSQNSFIKQYLAKQQELLRQRLEREAREGYETNEQEDHAEVNNSTSCPPQAQDVSPAFTEQHKPPGPSSGDGFFAGGNEGESNRNQEADMPGPPASGSVAMRVAGGERPERGSASCEVPADSDDEDSEDGEEDGDDDDWDSGTRRRSLREPARVPTSRERSGASCQPQQQHIPSLLSPQLRQPTPPPSPPPELSFPLPDTPKQSPPSPDVAPARRTPSTSSSGSSSSDSRSSSPEPQRSGHAERKPGPLTLLARKMESEGAFAGAGWHGGDGEGDRQDSSSPSGTLLPGRVPPEGLVSAITHTANAAGHVPFVMIQGNQGVTGAQLAHIQVPVSVLKATVTEERDRERNSEMEREKAFELEMQERQRKLEQERTMEMERERALALEREEKQRALERERIERQQAIEREEQEKALQRERELALERERQERELALERERQEREFALAKEREEQEQALARERALELERQRALEQERLQREREEREKQEREEMERAMELERAKALEREERERALEQERLERERALEAERKEKERIEREKALVQERLERERLEREKALEQERLERERALEQERIEREKALEQERLERERALEQERIEREKTLERERIEREKALEQERIEKEKALQQERLERERALEQERLALERKEKERVEREKELERDRIDREKALEREKAEREAALEKEKMEQERAEKERNERLAREKNLEQEKLERESKDQERALEEEKEKALELERLDRAKAIQTEEEQETAQEQEKGKARMAEKERESHLPPSKRGREIGLTPLPTPPPPPLSTGPAIKSTGAEEQEYAHASLSQSETQVAESGASMSPTPLSPQSSFKKYRFLRDSPIQPPSSTTSMVIKRPRTFSDTPHPHASPVLSPTSLRERQQDGHKSSAEKEDPQMQTQKEVAARTPGSIGNLSEKDTTAGTMLSQSSLNECISEDKVQADSVKEGTKEVTDVDEKKYPSSPVDAAWRKGRDMKNQEKTRQRSSSNDSSSSESDSGSSSSSSSRSSTSSQEETTPTSRGRRDGKSGSDSSSQHRVTVDTEAEHLKEIPKASARKREMSGENSDTAPDGNSHSKKHFIEAPAREVTQRKRKHSEDEDEKDKQRQGKETNMAESERLPETSEETPKAFAARKISLSSNKLSPVSAESEQESGAAGGRKRRWGSSTAVTAKKPSISITTDSLKSLIPDIRPCLGQEAIVELHPEEAVLSGIEDEERERSDQDLQIRRTVTQVVHSDSQENGQKDAKRSRHEELEEEDLQGEEEKTRVPEEKMDTSFHEAVETQSPTHTSHDVEINTVTPSDTLIRRSISQQKTGVSITIDDPVRTARQPSPPRGKVSNIVHVCNLVRPFTLGQLKELLSRTGTLVDEGFWIDKIKSHCYVTYSSSEEAVATREALHGVKWPQSNPKVLSVDFCQQDELDFHKGLGAGDRPGAEEQGPGRGRTSGVPSLLPERDQWAEREREMERRERARAEREWDRDKVREFGKPGEEKEGGPRRSRSRERRRKERGKSKDKKTEKKEKAAEDPPAKLLDDLFRKTKAAPCIYWLPLTEEQFVQREAARAERMKEREKRRKEQEEEEEKKREEERKERMKPGGGATGDRSEGEKEKEKDKDRERERDRDRGRDRDRDRERERERERENDKRRDGYRRPGGSGVGGGRRSRSRSDPRERRR</sequence>
<dbReference type="SUPFAM" id="SSF54928">
    <property type="entry name" value="RNA-binding domain, RBD"/>
    <property type="match status" value="1"/>
</dbReference>
<feature type="domain" description="SAP" evidence="2">
    <location>
        <begin position="14"/>
        <end position="48"/>
    </location>
</feature>
<feature type="compositionally biased region" description="Basic and acidic residues" evidence="1">
    <location>
        <begin position="1002"/>
        <end position="1026"/>
    </location>
</feature>
<dbReference type="InterPro" id="IPR036361">
    <property type="entry name" value="SAP_dom_sf"/>
</dbReference>
<feature type="compositionally biased region" description="Low complexity" evidence="1">
    <location>
        <begin position="285"/>
        <end position="309"/>
    </location>
</feature>
<reference evidence="3" key="1">
    <citation type="submission" date="2021-04" db="EMBL/GenBank/DDBJ databases">
        <authorList>
            <consortium name="Wellcome Sanger Institute Data Sharing"/>
        </authorList>
    </citation>
    <scope>NUCLEOTIDE SEQUENCE [LARGE SCALE GENOMIC DNA]</scope>
</reference>
<feature type="compositionally biased region" description="Basic and acidic residues" evidence="1">
    <location>
        <begin position="815"/>
        <end position="831"/>
    </location>
</feature>
<evidence type="ECO:0000259" key="2">
    <source>
        <dbReference type="PROSITE" id="PS50800"/>
    </source>
</evidence>
<dbReference type="GO" id="GO:0008380">
    <property type="term" value="P:RNA splicing"/>
    <property type="evidence" value="ECO:0007669"/>
    <property type="project" value="TreeGrafter"/>
</dbReference>
<feature type="compositionally biased region" description="Acidic residues" evidence="1">
    <location>
        <begin position="192"/>
        <end position="212"/>
    </location>
</feature>
<feature type="compositionally biased region" description="Polar residues" evidence="1">
    <location>
        <begin position="1200"/>
        <end position="1212"/>
    </location>
</feature>
<dbReference type="InterPro" id="IPR032552">
    <property type="entry name" value="RSB_motif"/>
</dbReference>
<feature type="compositionally biased region" description="Basic and acidic residues" evidence="1">
    <location>
        <begin position="1663"/>
        <end position="1711"/>
    </location>
</feature>
<feature type="compositionally biased region" description="Basic and acidic residues" evidence="1">
    <location>
        <begin position="945"/>
        <end position="962"/>
    </location>
</feature>
<feature type="compositionally biased region" description="Polar residues" evidence="1">
    <location>
        <begin position="113"/>
        <end position="125"/>
    </location>
</feature>
<feature type="compositionally biased region" description="Low complexity" evidence="1">
    <location>
        <begin position="1051"/>
        <end position="1077"/>
    </location>
</feature>
<evidence type="ECO:0000313" key="4">
    <source>
        <dbReference type="Proteomes" id="UP000472264"/>
    </source>
</evidence>
<feature type="region of interest" description="Disordered" evidence="1">
    <location>
        <begin position="101"/>
        <end position="366"/>
    </location>
</feature>
<reference evidence="3" key="2">
    <citation type="submission" date="2025-08" db="UniProtKB">
        <authorList>
            <consortium name="Ensembl"/>
        </authorList>
    </citation>
    <scope>IDENTIFICATION</scope>
</reference>
<dbReference type="InterPro" id="IPR034257">
    <property type="entry name" value="Acinus_RRM"/>
</dbReference>
<name>A0A665X459_ECHNA</name>
<dbReference type="InterPro" id="IPR052793">
    <property type="entry name" value="EJC-associated_protein"/>
</dbReference>
<feature type="region of interest" description="Disordered" evidence="1">
    <location>
        <begin position="712"/>
        <end position="1244"/>
    </location>
</feature>
<dbReference type="GO" id="GO:0003723">
    <property type="term" value="F:RNA binding"/>
    <property type="evidence" value="ECO:0007669"/>
    <property type="project" value="TreeGrafter"/>
</dbReference>
<feature type="compositionally biased region" description="Basic and acidic residues" evidence="1">
    <location>
        <begin position="1034"/>
        <end position="1048"/>
    </location>
</feature>
<dbReference type="InParanoid" id="A0A665X459"/>
<feature type="compositionally biased region" description="Polar residues" evidence="1">
    <location>
        <begin position="874"/>
        <end position="900"/>
    </location>
</feature>
<reference evidence="3" key="3">
    <citation type="submission" date="2025-09" db="UniProtKB">
        <authorList>
            <consortium name="Ensembl"/>
        </authorList>
    </citation>
    <scope>IDENTIFICATION</scope>
</reference>
<accession>A0A665X459</accession>
<dbReference type="OMA" id="CKTKATP"/>
<feature type="compositionally biased region" description="Basic and acidic residues" evidence="1">
    <location>
        <begin position="1326"/>
        <end position="1337"/>
    </location>
</feature>
<dbReference type="Proteomes" id="UP000472264">
    <property type="component" value="Chromosome 17"/>
</dbReference>
<evidence type="ECO:0000256" key="1">
    <source>
        <dbReference type="SAM" id="MobiDB-lite"/>
    </source>
</evidence>
<feature type="compositionally biased region" description="Polar residues" evidence="1">
    <location>
        <begin position="1292"/>
        <end position="1305"/>
    </location>
</feature>
<feature type="compositionally biased region" description="Basic and acidic residues" evidence="1">
    <location>
        <begin position="1143"/>
        <end position="1154"/>
    </location>
</feature>
<feature type="compositionally biased region" description="Gly residues" evidence="1">
    <location>
        <begin position="1712"/>
        <end position="1721"/>
    </location>
</feature>
<feature type="region of interest" description="Disordered" evidence="1">
    <location>
        <begin position="1265"/>
        <end position="1337"/>
    </location>
</feature>
<feature type="compositionally biased region" description="Basic and acidic residues" evidence="1">
    <location>
        <begin position="1547"/>
        <end position="1558"/>
    </location>
</feature>
<feature type="compositionally biased region" description="Pro residues" evidence="1">
    <location>
        <begin position="846"/>
        <end position="855"/>
    </location>
</feature>
<dbReference type="InterPro" id="IPR012677">
    <property type="entry name" value="Nucleotide-bd_a/b_plait_sf"/>
</dbReference>
<feature type="compositionally biased region" description="Basic and acidic residues" evidence="1">
    <location>
        <begin position="1515"/>
        <end position="1524"/>
    </location>
</feature>
<feature type="compositionally biased region" description="Pro residues" evidence="1">
    <location>
        <begin position="255"/>
        <end position="265"/>
    </location>
</feature>
<dbReference type="GO" id="GO:0071011">
    <property type="term" value="C:precatalytic spliceosome"/>
    <property type="evidence" value="ECO:0007669"/>
    <property type="project" value="TreeGrafter"/>
</dbReference>
<feature type="region of interest" description="Disordered" evidence="1">
    <location>
        <begin position="1547"/>
        <end position="1598"/>
    </location>
</feature>
<dbReference type="CDD" id="cd12432">
    <property type="entry name" value="RRM_ACINU"/>
    <property type="match status" value="1"/>
</dbReference>
<gene>
    <name evidence="3" type="primary">acin1a</name>
</gene>
<feature type="region of interest" description="Disordered" evidence="1">
    <location>
        <begin position="1621"/>
        <end position="1735"/>
    </location>
</feature>
<feature type="compositionally biased region" description="Basic and acidic residues" evidence="1">
    <location>
        <begin position="1621"/>
        <end position="1655"/>
    </location>
</feature>
<dbReference type="PANTHER" id="PTHR46589:SF1">
    <property type="entry name" value="APOPTOTIC CHROMATIN CONDENSATION INDUCER IN THE NUCLEUS"/>
    <property type="match status" value="1"/>
</dbReference>
<evidence type="ECO:0000313" key="3">
    <source>
        <dbReference type="Ensembl" id="ENSENLP00000050737.1"/>
    </source>
</evidence>
<dbReference type="InterPro" id="IPR003034">
    <property type="entry name" value="SAP_dom"/>
</dbReference>
<dbReference type="PROSITE" id="PS50800">
    <property type="entry name" value="SAP"/>
    <property type="match status" value="1"/>
</dbReference>
<dbReference type="SMART" id="SM00513">
    <property type="entry name" value="SAP"/>
    <property type="match status" value="1"/>
</dbReference>
<feature type="compositionally biased region" description="Polar residues" evidence="1">
    <location>
        <begin position="1127"/>
        <end position="1137"/>
    </location>
</feature>
<feature type="region of interest" description="Disordered" evidence="1">
    <location>
        <begin position="544"/>
        <end position="578"/>
    </location>
</feature>
<dbReference type="FunFam" id="3.30.70.330:FF:000147">
    <property type="entry name" value="Apoptotic chromatin condensation inducer in the nucleus"/>
    <property type="match status" value="1"/>
</dbReference>
<keyword evidence="4" id="KW-1185">Reference proteome</keyword>
<feature type="compositionally biased region" description="Basic and acidic residues" evidence="1">
    <location>
        <begin position="220"/>
        <end position="233"/>
    </location>
</feature>
<feature type="region of interest" description="Disordered" evidence="1">
    <location>
        <begin position="1486"/>
        <end position="1524"/>
    </location>
</feature>
<dbReference type="Ensembl" id="ENSENLT00000051977.1">
    <property type="protein sequence ID" value="ENSENLP00000050737.1"/>
    <property type="gene ID" value="ENSENLG00000021295.1"/>
</dbReference>
<feature type="compositionally biased region" description="Basic and acidic residues" evidence="1">
    <location>
        <begin position="1726"/>
        <end position="1735"/>
    </location>
</feature>
<feature type="compositionally biased region" description="Polar residues" evidence="1">
    <location>
        <begin position="235"/>
        <end position="244"/>
    </location>
</feature>
<feature type="compositionally biased region" description="Polar residues" evidence="1">
    <location>
        <begin position="987"/>
        <end position="999"/>
    </location>
</feature>
<dbReference type="SUPFAM" id="SSF68906">
    <property type="entry name" value="SAP domain"/>
    <property type="match status" value="1"/>
</dbReference>
<dbReference type="Pfam" id="PF02037">
    <property type="entry name" value="SAP"/>
    <property type="match status" value="1"/>
</dbReference>
<protein>
    <submittedName>
        <fullName evidence="3">Apoptotic chromatin condensation inducer in the nucleus-like</fullName>
    </submittedName>
</protein>
<organism evidence="3 4">
    <name type="scientific">Echeneis naucrates</name>
    <name type="common">Live sharksucker</name>
    <dbReference type="NCBI Taxonomy" id="173247"/>
    <lineage>
        <taxon>Eukaryota</taxon>
        <taxon>Metazoa</taxon>
        <taxon>Chordata</taxon>
        <taxon>Craniata</taxon>
        <taxon>Vertebrata</taxon>
        <taxon>Euteleostomi</taxon>
        <taxon>Actinopterygii</taxon>
        <taxon>Neopterygii</taxon>
        <taxon>Teleostei</taxon>
        <taxon>Neoteleostei</taxon>
        <taxon>Acanthomorphata</taxon>
        <taxon>Carangaria</taxon>
        <taxon>Carangiformes</taxon>
        <taxon>Echeneidae</taxon>
        <taxon>Echeneis</taxon>
    </lineage>
</organism>
<dbReference type="PANTHER" id="PTHR46589">
    <property type="entry name" value="APOPTOTIC CHROMATIN CONDENSATION INDUCER IN THE NUCLEUS"/>
    <property type="match status" value="1"/>
</dbReference>
<feature type="compositionally biased region" description="Basic and acidic residues" evidence="1">
    <location>
        <begin position="712"/>
        <end position="802"/>
    </location>
</feature>
<feature type="compositionally biased region" description="Basic and acidic residues" evidence="1">
    <location>
        <begin position="1306"/>
        <end position="1317"/>
    </location>
</feature>
<dbReference type="InterPro" id="IPR035979">
    <property type="entry name" value="RBD_domain_sf"/>
</dbReference>
<feature type="compositionally biased region" description="Basic and acidic residues" evidence="1">
    <location>
        <begin position="1103"/>
        <end position="1126"/>
    </location>
</feature>
<proteinExistence type="predicted"/>
<feature type="compositionally biased region" description="Basic and acidic residues" evidence="1">
    <location>
        <begin position="1281"/>
        <end position="1290"/>
    </location>
</feature>
<dbReference type="Gene3D" id="3.30.70.330">
    <property type="match status" value="1"/>
</dbReference>